<accession>A0A6A2Y1P6</accession>
<protein>
    <submittedName>
        <fullName evidence="1">Uncharacterized protein</fullName>
    </submittedName>
</protein>
<organism evidence="1 2">
    <name type="scientific">Hibiscus syriacus</name>
    <name type="common">Rose of Sharon</name>
    <dbReference type="NCBI Taxonomy" id="106335"/>
    <lineage>
        <taxon>Eukaryota</taxon>
        <taxon>Viridiplantae</taxon>
        <taxon>Streptophyta</taxon>
        <taxon>Embryophyta</taxon>
        <taxon>Tracheophyta</taxon>
        <taxon>Spermatophyta</taxon>
        <taxon>Magnoliopsida</taxon>
        <taxon>eudicotyledons</taxon>
        <taxon>Gunneridae</taxon>
        <taxon>Pentapetalae</taxon>
        <taxon>rosids</taxon>
        <taxon>malvids</taxon>
        <taxon>Malvales</taxon>
        <taxon>Malvaceae</taxon>
        <taxon>Malvoideae</taxon>
        <taxon>Hibiscus</taxon>
    </lineage>
</organism>
<gene>
    <name evidence="1" type="ORF">F3Y22_tig00111769pilonHSYRG00601</name>
</gene>
<dbReference type="AlphaFoldDB" id="A0A6A2Y1P6"/>
<reference evidence="1" key="1">
    <citation type="submission" date="2019-09" db="EMBL/GenBank/DDBJ databases">
        <title>Draft genome information of white flower Hibiscus syriacus.</title>
        <authorList>
            <person name="Kim Y.-M."/>
        </authorList>
    </citation>
    <scope>NUCLEOTIDE SEQUENCE [LARGE SCALE GENOMIC DNA]</scope>
    <source>
        <strain evidence="1">YM2019G1</strain>
    </source>
</reference>
<comment type="caution">
    <text evidence="1">The sequence shown here is derived from an EMBL/GenBank/DDBJ whole genome shotgun (WGS) entry which is preliminary data.</text>
</comment>
<keyword evidence="2" id="KW-1185">Reference proteome</keyword>
<dbReference type="Proteomes" id="UP000436088">
    <property type="component" value="Unassembled WGS sequence"/>
</dbReference>
<dbReference type="EMBL" id="VEPZ02001421">
    <property type="protein sequence ID" value="KAE8674215.1"/>
    <property type="molecule type" value="Genomic_DNA"/>
</dbReference>
<proteinExistence type="predicted"/>
<sequence length="69" mass="7257">MTIHNNSYEIVRRLASTNAVVLFSTSGLGVFPVTIDLGHHVAGPDIQAALFQLAGGRQQPILAVFVGGI</sequence>
<name>A0A6A2Y1P6_HIBSY</name>
<evidence type="ECO:0000313" key="2">
    <source>
        <dbReference type="Proteomes" id="UP000436088"/>
    </source>
</evidence>
<evidence type="ECO:0000313" key="1">
    <source>
        <dbReference type="EMBL" id="KAE8674215.1"/>
    </source>
</evidence>